<feature type="domain" description="FAD-binding PCMH-type" evidence="2">
    <location>
        <begin position="13"/>
        <end position="180"/>
    </location>
</feature>
<dbReference type="GO" id="GO:0016899">
    <property type="term" value="F:oxidoreductase activity, acting on the CH-OH group of donors, oxygen as acceptor"/>
    <property type="evidence" value="ECO:0007669"/>
    <property type="project" value="InterPro"/>
</dbReference>
<protein>
    <submittedName>
        <fullName evidence="3">Decaprenylphospho-beta-D-ribofuranose 2-oxidase</fullName>
    </submittedName>
</protein>
<evidence type="ECO:0000256" key="1">
    <source>
        <dbReference type="ARBA" id="ARBA00022827"/>
    </source>
</evidence>
<dbReference type="Pfam" id="PF01565">
    <property type="entry name" value="FAD_binding_4"/>
    <property type="match status" value="1"/>
</dbReference>
<dbReference type="RefSeq" id="WP_074641537.1">
    <property type="nucleotide sequence ID" value="NZ_FNBL01000002.1"/>
</dbReference>
<dbReference type="InterPro" id="IPR016166">
    <property type="entry name" value="FAD-bd_PCMH"/>
</dbReference>
<reference evidence="3 4" key="1">
    <citation type="submission" date="2016-10" db="EMBL/GenBank/DDBJ databases">
        <authorList>
            <person name="de Groot N.N."/>
        </authorList>
    </citation>
    <scope>NUCLEOTIDE SEQUENCE [LARGE SCALE GENOMIC DNA]</scope>
    <source>
        <strain evidence="3 4">DSM 27375</strain>
    </source>
</reference>
<dbReference type="EMBL" id="FNBL01000002">
    <property type="protein sequence ID" value="SDF01635.1"/>
    <property type="molecule type" value="Genomic_DNA"/>
</dbReference>
<accession>A0A1G7HME9</accession>
<dbReference type="InterPro" id="IPR010031">
    <property type="entry name" value="FAD_lactone_oxidase-like"/>
</dbReference>
<dbReference type="OrthoDB" id="143770at2"/>
<organism evidence="3 4">
    <name type="scientific">Celeribacter baekdonensis</name>
    <dbReference type="NCBI Taxonomy" id="875171"/>
    <lineage>
        <taxon>Bacteria</taxon>
        <taxon>Pseudomonadati</taxon>
        <taxon>Pseudomonadota</taxon>
        <taxon>Alphaproteobacteria</taxon>
        <taxon>Rhodobacterales</taxon>
        <taxon>Roseobacteraceae</taxon>
        <taxon>Celeribacter</taxon>
    </lineage>
</organism>
<gene>
    <name evidence="3" type="ORF">SAMN04488117_1023</name>
</gene>
<keyword evidence="1" id="KW-0285">Flavoprotein</keyword>
<dbReference type="SUPFAM" id="SSF56176">
    <property type="entry name" value="FAD-binding/transporter-associated domain-like"/>
    <property type="match status" value="1"/>
</dbReference>
<dbReference type="PANTHER" id="PTHR43762:SF1">
    <property type="entry name" value="D-ARABINONO-1,4-LACTONE OXIDASE"/>
    <property type="match status" value="1"/>
</dbReference>
<keyword evidence="1" id="KW-0274">FAD</keyword>
<dbReference type="AlphaFoldDB" id="A0A1G7HME9"/>
<dbReference type="GO" id="GO:0071949">
    <property type="term" value="F:FAD binding"/>
    <property type="evidence" value="ECO:0007669"/>
    <property type="project" value="InterPro"/>
</dbReference>
<name>A0A1G7HME9_9RHOB</name>
<dbReference type="InterPro" id="IPR016169">
    <property type="entry name" value="FAD-bd_PCMH_sub2"/>
</dbReference>
<evidence type="ECO:0000259" key="2">
    <source>
        <dbReference type="PROSITE" id="PS51387"/>
    </source>
</evidence>
<dbReference type="InterPro" id="IPR036318">
    <property type="entry name" value="FAD-bd_PCMH-like_sf"/>
</dbReference>
<dbReference type="PROSITE" id="PS51387">
    <property type="entry name" value="FAD_PCMH"/>
    <property type="match status" value="1"/>
</dbReference>
<sequence>MTWNKLTYTGWGRARVASGLVARPERLSTLIRDLTETRAPAFGMRRSYGDVALNDEGRAYDMTRLDRVIAFDPATGIVEVEAGMPIGDLGRAFANKGWIPPVMPGTGFATVGGCIANDVHGKNHHVMGSFGQHVTAITLIQGAKTRKITPKSAPDLWQATVGGLGQTGVIARAKIQLMPCKGDMMVLTERRIDGLDAFLVAFDESRTDYTVGWIDATATGARLGRGILEEGEITSGINKSRDAAKSVPFNAPSWALSAPVVRVFNELYFRRVPAKGRTSVKPITDPFFPLDAIHNWNRLYGKRGFHQFQCVVPMDQVEVLRAMLTRIGTSGLASPLAVLKKMGAGRGGYMSFPMEGYTLAVDFPNRDGAEELISELTDMAHDAGGRIYFAKDSVASAAQIAGMYPDQDTWAKAVTKADPDRAFETDLVRRLGLRDGTGAA</sequence>
<evidence type="ECO:0000313" key="4">
    <source>
        <dbReference type="Proteomes" id="UP000182284"/>
    </source>
</evidence>
<dbReference type="Gene3D" id="3.30.465.10">
    <property type="match status" value="1"/>
</dbReference>
<dbReference type="Proteomes" id="UP000182284">
    <property type="component" value="Unassembled WGS sequence"/>
</dbReference>
<dbReference type="InterPro" id="IPR006094">
    <property type="entry name" value="Oxid_FAD_bind_N"/>
</dbReference>
<proteinExistence type="predicted"/>
<dbReference type="PANTHER" id="PTHR43762">
    <property type="entry name" value="L-GULONOLACTONE OXIDASE"/>
    <property type="match status" value="1"/>
</dbReference>
<evidence type="ECO:0000313" key="3">
    <source>
        <dbReference type="EMBL" id="SDF01635.1"/>
    </source>
</evidence>